<evidence type="ECO:0000313" key="4">
    <source>
        <dbReference type="EMBL" id="ATG51668.1"/>
    </source>
</evidence>
<name>A0A291GN89_9MICO</name>
<gene>
    <name evidence="4" type="ORF">CFK38_09135</name>
</gene>
<feature type="compositionally biased region" description="Acidic residues" evidence="3">
    <location>
        <begin position="142"/>
        <end position="155"/>
    </location>
</feature>
<dbReference type="KEGG" id="brz:CFK38_09135"/>
<reference evidence="5" key="1">
    <citation type="submission" date="2017-09" db="EMBL/GenBank/DDBJ databases">
        <title>Brachybacterium sp. VM2412.</title>
        <authorList>
            <person name="Tak E.J."/>
            <person name="Bae J.-W."/>
        </authorList>
    </citation>
    <scope>NUCLEOTIDE SEQUENCE [LARGE SCALE GENOMIC DNA]</scope>
    <source>
        <strain evidence="5">VM2412</strain>
    </source>
</reference>
<dbReference type="AlphaFoldDB" id="A0A291GN89"/>
<dbReference type="GO" id="GO:0003697">
    <property type="term" value="F:single-stranded DNA binding"/>
    <property type="evidence" value="ECO:0007669"/>
    <property type="project" value="InterPro"/>
</dbReference>
<keyword evidence="5" id="KW-1185">Reference proteome</keyword>
<keyword evidence="1 2" id="KW-0238">DNA-binding</keyword>
<dbReference type="InterPro" id="IPR011344">
    <property type="entry name" value="ssDNA-bd"/>
</dbReference>
<dbReference type="Proteomes" id="UP000218165">
    <property type="component" value="Chromosome"/>
</dbReference>
<organism evidence="4 5">
    <name type="scientific">Brachybacterium vulturis</name>
    <dbReference type="NCBI Taxonomy" id="2017484"/>
    <lineage>
        <taxon>Bacteria</taxon>
        <taxon>Bacillati</taxon>
        <taxon>Actinomycetota</taxon>
        <taxon>Actinomycetes</taxon>
        <taxon>Micrococcales</taxon>
        <taxon>Dermabacteraceae</taxon>
        <taxon>Brachybacterium</taxon>
    </lineage>
</organism>
<evidence type="ECO:0000313" key="5">
    <source>
        <dbReference type="Proteomes" id="UP000218165"/>
    </source>
</evidence>
<evidence type="ECO:0000256" key="1">
    <source>
        <dbReference type="ARBA" id="ARBA00023125"/>
    </source>
</evidence>
<evidence type="ECO:0000256" key="2">
    <source>
        <dbReference type="PIRNR" id="PIRNR002070"/>
    </source>
</evidence>
<protein>
    <recommendedName>
        <fullName evidence="2">Single-stranded DNA-binding protein</fullName>
    </recommendedName>
</protein>
<dbReference type="InterPro" id="IPR000424">
    <property type="entry name" value="Primosome_PriB/ssb"/>
</dbReference>
<evidence type="ECO:0000256" key="3">
    <source>
        <dbReference type="SAM" id="MobiDB-lite"/>
    </source>
</evidence>
<dbReference type="RefSeq" id="WP_096802791.1">
    <property type="nucleotide sequence ID" value="NZ_CP023563.1"/>
</dbReference>
<accession>A0A291GN89</accession>
<dbReference type="PIRSF" id="PIRSF002070">
    <property type="entry name" value="SSB"/>
    <property type="match status" value="1"/>
</dbReference>
<dbReference type="Pfam" id="PF00436">
    <property type="entry name" value="SSB"/>
    <property type="match status" value="1"/>
</dbReference>
<dbReference type="Gene3D" id="2.40.50.140">
    <property type="entry name" value="Nucleic acid-binding proteins"/>
    <property type="match status" value="1"/>
</dbReference>
<sequence>MRDIQTTLLGNATADPIERKQADGSPSASVRIAVTGSYFNSATGDFADRKTEFITVFARRNLARNLLASVRRGQPLVVSGRLSTSEWTGEDETLRHSLNIQAEAIGHDLTYGTATFSKPLRDKDTPDIDPQTATVIPRRPADEDEETDTADEEAGESSYAPAF</sequence>
<dbReference type="GO" id="GO:0006260">
    <property type="term" value="P:DNA replication"/>
    <property type="evidence" value="ECO:0007669"/>
    <property type="project" value="InterPro"/>
</dbReference>
<dbReference type="InterPro" id="IPR012340">
    <property type="entry name" value="NA-bd_OB-fold"/>
</dbReference>
<dbReference type="PROSITE" id="PS50935">
    <property type="entry name" value="SSB"/>
    <property type="match status" value="1"/>
</dbReference>
<dbReference type="CDD" id="cd04496">
    <property type="entry name" value="SSB_OBF"/>
    <property type="match status" value="1"/>
</dbReference>
<dbReference type="OrthoDB" id="4427276at2"/>
<dbReference type="SUPFAM" id="SSF50249">
    <property type="entry name" value="Nucleic acid-binding proteins"/>
    <property type="match status" value="1"/>
</dbReference>
<feature type="region of interest" description="Disordered" evidence="3">
    <location>
        <begin position="116"/>
        <end position="163"/>
    </location>
</feature>
<dbReference type="EMBL" id="CP023563">
    <property type="protein sequence ID" value="ATG51668.1"/>
    <property type="molecule type" value="Genomic_DNA"/>
</dbReference>
<proteinExistence type="predicted"/>